<dbReference type="OrthoDB" id="1275311at2"/>
<evidence type="ECO:0000256" key="1">
    <source>
        <dbReference type="SAM" id="MobiDB-lite"/>
    </source>
</evidence>
<name>A0A419S9W5_9SPHI</name>
<organism evidence="2 3">
    <name type="scientific">Pelobium manganitolerans</name>
    <dbReference type="NCBI Taxonomy" id="1842495"/>
    <lineage>
        <taxon>Bacteria</taxon>
        <taxon>Pseudomonadati</taxon>
        <taxon>Bacteroidota</taxon>
        <taxon>Sphingobacteriia</taxon>
        <taxon>Sphingobacteriales</taxon>
        <taxon>Sphingobacteriaceae</taxon>
        <taxon>Pelobium</taxon>
    </lineage>
</organism>
<feature type="compositionally biased region" description="Basic and acidic residues" evidence="1">
    <location>
        <begin position="136"/>
        <end position="145"/>
    </location>
</feature>
<evidence type="ECO:0000313" key="2">
    <source>
        <dbReference type="EMBL" id="RKD18993.1"/>
    </source>
</evidence>
<keyword evidence="3" id="KW-1185">Reference proteome</keyword>
<feature type="region of interest" description="Disordered" evidence="1">
    <location>
        <begin position="243"/>
        <end position="263"/>
    </location>
</feature>
<feature type="region of interest" description="Disordered" evidence="1">
    <location>
        <begin position="134"/>
        <end position="157"/>
    </location>
</feature>
<reference evidence="2 3" key="1">
    <citation type="submission" date="2016-07" db="EMBL/GenBank/DDBJ databases">
        <title>Genome of Pelobium manganitolerans.</title>
        <authorList>
            <person name="Wu S."/>
            <person name="Wang G."/>
        </authorList>
    </citation>
    <scope>NUCLEOTIDE SEQUENCE [LARGE SCALE GENOMIC DNA]</scope>
    <source>
        <strain evidence="2 3">YS-25</strain>
    </source>
</reference>
<evidence type="ECO:0008006" key="4">
    <source>
        <dbReference type="Google" id="ProtNLM"/>
    </source>
</evidence>
<sequence>MEITGYQLSRAWFDFAFENQGKVTGNHCAMLMWFIELNNRMGWVKEFGIPRDQTMAAVGISSYNTYKKVFNDLVAWGFVNVVRESRNQFTANVIALSKIDKADKIALSKIDKPLDKALKSLVTKQVNSTVALNKPLNKETSKPLNKETLSTGAEKKSAPEMFPSEELGISFKSFWDAYDKKVGKVEKLQKKWENLKVSEKQAVMAYVPKYKLAQPNKQYRKNPETFLNNRGWEDELICNDKNLKDGKNNQRPPAITGGNFGKL</sequence>
<gene>
    <name evidence="2" type="ORF">BCY91_14040</name>
</gene>
<protein>
    <recommendedName>
        <fullName evidence="4">Lin1244/Lin1753-like N-terminal domain-containing protein</fullName>
    </recommendedName>
</protein>
<accession>A0A419S9W5</accession>
<dbReference type="Proteomes" id="UP000283433">
    <property type="component" value="Unassembled WGS sequence"/>
</dbReference>
<dbReference type="AlphaFoldDB" id="A0A419S9W5"/>
<evidence type="ECO:0000313" key="3">
    <source>
        <dbReference type="Proteomes" id="UP000283433"/>
    </source>
</evidence>
<comment type="caution">
    <text evidence="2">The sequence shown here is derived from an EMBL/GenBank/DDBJ whole genome shotgun (WGS) entry which is preliminary data.</text>
</comment>
<dbReference type="EMBL" id="MBTA01000003">
    <property type="protein sequence ID" value="RKD18993.1"/>
    <property type="molecule type" value="Genomic_DNA"/>
</dbReference>
<proteinExistence type="predicted"/>
<dbReference type="RefSeq" id="WP_120180639.1">
    <property type="nucleotide sequence ID" value="NZ_MBTA01000003.1"/>
</dbReference>